<gene>
    <name evidence="4" type="ORF">ABVT11_15980</name>
</gene>
<feature type="compositionally biased region" description="Low complexity" evidence="1">
    <location>
        <begin position="54"/>
        <end position="72"/>
    </location>
</feature>
<dbReference type="InterPro" id="IPR025392">
    <property type="entry name" value="DUF4124"/>
</dbReference>
<feature type="signal peptide" evidence="2">
    <location>
        <begin position="1"/>
        <end position="20"/>
    </location>
</feature>
<feature type="chain" id="PRO_5046632271" evidence="2">
    <location>
        <begin position="21"/>
        <end position="159"/>
    </location>
</feature>
<feature type="compositionally biased region" description="Basic and acidic residues" evidence="1">
    <location>
        <begin position="78"/>
        <end position="107"/>
    </location>
</feature>
<feature type="domain" description="DUF4124" evidence="3">
    <location>
        <begin position="9"/>
        <end position="60"/>
    </location>
</feature>
<evidence type="ECO:0000313" key="4">
    <source>
        <dbReference type="EMBL" id="MET1491337.1"/>
    </source>
</evidence>
<evidence type="ECO:0000256" key="1">
    <source>
        <dbReference type="SAM" id="MobiDB-lite"/>
    </source>
</evidence>
<dbReference type="Pfam" id="PF13511">
    <property type="entry name" value="DUF4124"/>
    <property type="match status" value="1"/>
</dbReference>
<dbReference type="EMBL" id="JBEWLZ010000011">
    <property type="protein sequence ID" value="MET1491337.1"/>
    <property type="molecule type" value="Genomic_DNA"/>
</dbReference>
<organism evidence="4 5">
    <name type="scientific">Uliginosibacterium paludis</name>
    <dbReference type="NCBI Taxonomy" id="1615952"/>
    <lineage>
        <taxon>Bacteria</taxon>
        <taxon>Pseudomonadati</taxon>
        <taxon>Pseudomonadota</taxon>
        <taxon>Betaproteobacteria</taxon>
        <taxon>Rhodocyclales</taxon>
        <taxon>Zoogloeaceae</taxon>
        <taxon>Uliginosibacterium</taxon>
    </lineage>
</organism>
<protein>
    <submittedName>
        <fullName evidence="4">DUF4124 domain-containing protein</fullName>
    </submittedName>
</protein>
<name>A0ABV2CUA3_9RHOO</name>
<feature type="region of interest" description="Disordered" evidence="1">
    <location>
        <begin position="29"/>
        <end position="107"/>
    </location>
</feature>
<comment type="caution">
    <text evidence="4">The sequence shown here is derived from an EMBL/GenBank/DDBJ whole genome shotgun (WGS) entry which is preliminary data.</text>
</comment>
<evidence type="ECO:0000313" key="5">
    <source>
        <dbReference type="Proteomes" id="UP001548590"/>
    </source>
</evidence>
<keyword evidence="5" id="KW-1185">Reference proteome</keyword>
<evidence type="ECO:0000256" key="2">
    <source>
        <dbReference type="SAM" id="SignalP"/>
    </source>
</evidence>
<accession>A0ABV2CUA3</accession>
<dbReference type="Proteomes" id="UP001548590">
    <property type="component" value="Unassembled WGS sequence"/>
</dbReference>
<keyword evidence="2" id="KW-0732">Signal</keyword>
<proteinExistence type="predicted"/>
<evidence type="ECO:0000259" key="3">
    <source>
        <dbReference type="Pfam" id="PF13511"/>
    </source>
</evidence>
<reference evidence="4 5" key="1">
    <citation type="submission" date="2024-07" db="EMBL/GenBank/DDBJ databases">
        <title>Uliginosibacterium paludis KCTC:42655.</title>
        <authorList>
            <person name="Kim M.K."/>
        </authorList>
    </citation>
    <scope>NUCLEOTIDE SEQUENCE [LARGE SCALE GENOMIC DNA]</scope>
    <source>
        <strain evidence="4 5">KCTC 42655</strain>
    </source>
</reference>
<sequence length="159" mass="17178">MKARKLAVLAALALPLMANAEIYTWKDANGRTHFGDQPPPNAQVKTMRGGAPVESTAPEASGSAPSAQASGPKSWQEQNKDFAKRQTEKAEAEAKANKEREAKAQKDEYCSNLRSNIALLERGGRISKANDKGEAIPMSDNQLQAELDRARAALSKDCK</sequence>
<dbReference type="RefSeq" id="WP_345929351.1">
    <property type="nucleotide sequence ID" value="NZ_JBDIVF010000009.1"/>
</dbReference>